<name>A0A679FA27_CYAME</name>
<feature type="domain" description="ATP synthase YMF19-like N-terminal" evidence="8">
    <location>
        <begin position="2"/>
        <end position="68"/>
    </location>
</feature>
<keyword evidence="4 9" id="KW-0496">Mitochondrion</keyword>
<feature type="transmembrane region" description="Helical" evidence="7">
    <location>
        <begin position="12"/>
        <end position="32"/>
    </location>
</feature>
<dbReference type="HOGENOM" id="CLU_1941116_0_0_1"/>
<keyword evidence="5 7" id="KW-0472">Membrane</keyword>
<evidence type="ECO:0000256" key="4">
    <source>
        <dbReference type="ARBA" id="ARBA00023128"/>
    </source>
</evidence>
<geneLocation type="mitochondrion" evidence="9"/>
<dbReference type="RefSeq" id="NP_059363.1">
    <property type="nucleotide sequence ID" value="NC_000887.3"/>
</dbReference>
<comment type="subcellular location">
    <subcellularLocation>
        <location evidence="1">Mitochondrion membrane</location>
    </subcellularLocation>
</comment>
<dbReference type="EMBL" id="LC519602">
    <property type="protein sequence ID" value="BBU60046.1"/>
    <property type="molecule type" value="Genomic_DNA"/>
</dbReference>
<dbReference type="GO" id="GO:0006754">
    <property type="term" value="P:ATP biosynthetic process"/>
    <property type="evidence" value="ECO:0007669"/>
    <property type="project" value="UniProtKB-KW"/>
</dbReference>
<keyword evidence="3 7" id="KW-1133">Transmembrane helix</keyword>
<evidence type="ECO:0000256" key="6">
    <source>
        <dbReference type="ARBA" id="ARBA00023310"/>
    </source>
</evidence>
<dbReference type="GO" id="GO:0031966">
    <property type="term" value="C:mitochondrial membrane"/>
    <property type="evidence" value="ECO:0007669"/>
    <property type="project" value="UniProtKB-SubCell"/>
</dbReference>
<gene>
    <name evidence="9" type="primary">atp8</name>
    <name evidence="9" type="ORF">CME10DT_Mp0015</name>
</gene>
<keyword evidence="2 7" id="KW-0812">Transmembrane</keyword>
<reference evidence="9" key="1">
    <citation type="journal article" date="1998" name="Nucleic Acids Res.">
        <title>Structure and organization of the mitochondrial genome of the unicellular red alga Cyanidioschyzon merolae deduced from the complete nucleotide sequence.</title>
        <authorList>
            <person name="Ohta N."/>
            <person name="Sato N."/>
            <person name="Kuroiwa T."/>
        </authorList>
    </citation>
    <scope>NUCLEOTIDE SEQUENCE [LARGE SCALE GENOMIC DNA]</scope>
    <source>
        <strain evidence="9">10D-T</strain>
    </source>
</reference>
<evidence type="ECO:0000256" key="5">
    <source>
        <dbReference type="ARBA" id="ARBA00023136"/>
    </source>
</evidence>
<evidence type="ECO:0000259" key="8">
    <source>
        <dbReference type="Pfam" id="PF02326"/>
    </source>
</evidence>
<evidence type="ECO:0000256" key="3">
    <source>
        <dbReference type="ARBA" id="ARBA00022989"/>
    </source>
</evidence>
<dbReference type="EC" id="3.6.3.14" evidence="9"/>
<proteinExistence type="predicted"/>
<reference evidence="9" key="2">
    <citation type="submission" date="2020-01" db="EMBL/GenBank/DDBJ databases">
        <title>Re-sequencing of the mitochondrial genome of Cyanidioschyzon merolae 10D.</title>
        <authorList>
            <person name="Moriyama T."/>
            <person name="Mori-Moriyama N."/>
            <person name="Sato N."/>
        </authorList>
    </citation>
    <scope>NUCLEOTIDE SEQUENCE</scope>
    <source>
        <strain evidence="9">10D-T</strain>
    </source>
</reference>
<organism evidence="9">
    <name type="scientific">Cyanidioschyzon merolae</name>
    <name type="common">Red alga</name>
    <dbReference type="NCBI Taxonomy" id="45157"/>
    <lineage>
        <taxon>Eukaryota</taxon>
        <taxon>Rhodophyta</taxon>
        <taxon>Bangiophyceae</taxon>
        <taxon>Cyanidiales</taxon>
        <taxon>Cyanidiaceae</taxon>
        <taxon>Cyanidioschyzon</taxon>
    </lineage>
</organism>
<sequence>MPQLDRVIIVTQIFWLLLIMIVAYSFVIKRILPSSFRILKIRENFIKDLILNVEKLNKEQNTQLKNTIKLNQHYINLIKNIILVQNKFYDEILSNYYKIFIKKINLKETFFTYASFMQLYKNLIQRYLIN</sequence>
<keyword evidence="9" id="KW-0378">Hydrolase</keyword>
<dbReference type="Pfam" id="PF02326">
    <property type="entry name" value="YMF19"/>
    <property type="match status" value="1"/>
</dbReference>
<dbReference type="AlphaFoldDB" id="A0A679FA27"/>
<keyword evidence="6" id="KW-0066">ATP synthesis</keyword>
<evidence type="ECO:0000256" key="7">
    <source>
        <dbReference type="SAM" id="Phobius"/>
    </source>
</evidence>
<dbReference type="GO" id="GO:0016787">
    <property type="term" value="F:hydrolase activity"/>
    <property type="evidence" value="ECO:0007669"/>
    <property type="project" value="UniProtKB-KW"/>
</dbReference>
<protein>
    <submittedName>
        <fullName evidence="9">ATP synthase F0 subunit 8</fullName>
        <ecNumber evidence="9">3.6.3.14</ecNumber>
    </submittedName>
</protein>
<dbReference type="GeneID" id="3125662"/>
<dbReference type="InterPro" id="IPR003319">
    <property type="entry name" value="YMF19-like_N"/>
</dbReference>
<evidence type="ECO:0000313" key="9">
    <source>
        <dbReference type="EMBL" id="BBU60046.1"/>
    </source>
</evidence>
<evidence type="ECO:0000256" key="1">
    <source>
        <dbReference type="ARBA" id="ARBA00004325"/>
    </source>
</evidence>
<accession>A0A679FA27</accession>
<evidence type="ECO:0000256" key="2">
    <source>
        <dbReference type="ARBA" id="ARBA00022692"/>
    </source>
</evidence>